<proteinExistence type="predicted"/>
<feature type="transmembrane region" description="Helical" evidence="5">
    <location>
        <begin position="68"/>
        <end position="88"/>
    </location>
</feature>
<feature type="transmembrane region" description="Helical" evidence="5">
    <location>
        <begin position="260"/>
        <end position="281"/>
    </location>
</feature>
<evidence type="ECO:0000256" key="3">
    <source>
        <dbReference type="ARBA" id="ARBA00022989"/>
    </source>
</evidence>
<keyword evidence="3 5" id="KW-1133">Transmembrane helix</keyword>
<feature type="transmembrane region" description="Helical" evidence="5">
    <location>
        <begin position="120"/>
        <end position="137"/>
    </location>
</feature>
<name>A0ABW9ZB35_9FLAO</name>
<gene>
    <name evidence="7" type="ORF">GV828_07200</name>
</gene>
<dbReference type="EMBL" id="JAABLM010000007">
    <property type="protein sequence ID" value="NBL64984.1"/>
    <property type="molecule type" value="Genomic_DNA"/>
</dbReference>
<dbReference type="InterPro" id="IPR036259">
    <property type="entry name" value="MFS_trans_sf"/>
</dbReference>
<feature type="transmembrane region" description="Helical" evidence="5">
    <location>
        <begin position="95"/>
        <end position="114"/>
    </location>
</feature>
<protein>
    <submittedName>
        <fullName evidence="7">MFS transporter</fullName>
    </submittedName>
</protein>
<comment type="subcellular location">
    <subcellularLocation>
        <location evidence="1">Membrane</location>
        <topology evidence="1">Multi-pass membrane protein</topology>
    </subcellularLocation>
</comment>
<evidence type="ECO:0000259" key="6">
    <source>
        <dbReference type="PROSITE" id="PS50850"/>
    </source>
</evidence>
<feature type="transmembrane region" description="Helical" evidence="5">
    <location>
        <begin position="321"/>
        <end position="339"/>
    </location>
</feature>
<evidence type="ECO:0000313" key="7">
    <source>
        <dbReference type="EMBL" id="NBL64984.1"/>
    </source>
</evidence>
<feature type="transmembrane region" description="Helical" evidence="5">
    <location>
        <begin position="378"/>
        <end position="397"/>
    </location>
</feature>
<dbReference type="PANTHER" id="PTHR23514">
    <property type="entry name" value="BYPASS OF STOP CODON PROTEIN 6"/>
    <property type="match status" value="1"/>
</dbReference>
<dbReference type="Gene3D" id="1.20.1250.20">
    <property type="entry name" value="MFS general substrate transporter like domains"/>
    <property type="match status" value="1"/>
</dbReference>
<feature type="transmembrane region" description="Helical" evidence="5">
    <location>
        <begin position="293"/>
        <end position="315"/>
    </location>
</feature>
<sequence>MEFRFVNRFNTKPKLKGYKYAKESYLKRIRWAVSLFYFAMGLCSATWASRIPDLKTSLNLTESDLGTILFAIPFGQLFVMPFSGKIVTRFGSHKILIFALIFYAIAMATIGLAIKPWHLMLVLFIFGMFGNLSNIAVNTQGVYVEKLYKKTIMSSFHGAWSTAGFTGAFIGLAMLAFKIDPFPHFLVSATVVFSVIAFNAKYLIKAKQKPIKTPEKKKLFAKPDSTLIWLGVIGFCCMASEGVMFDWSGVYFKDIVKAPGALVILGYTSFMVMMATGRFLGDQFILKYGGKKIMQISGIMISVGLFSAVFLPYLIPATLSFMLVGIGVSTIVPTVYSLAGKNSTVPPGEALTIVSSVSFLGFLIGPPIIGYIAEAFGLQFSFAFIGVFGVVITFLVSKIKAVS</sequence>
<reference evidence="8" key="1">
    <citation type="submission" date="2020-01" db="EMBL/GenBank/DDBJ databases">
        <title>Sphingomonas sp. strain CSW-10.</title>
        <authorList>
            <person name="Chen W.-M."/>
        </authorList>
    </citation>
    <scope>NUCLEOTIDE SEQUENCE [LARGE SCALE GENOMIC DNA]</scope>
    <source>
        <strain evidence="8">NST-5</strain>
    </source>
</reference>
<keyword evidence="2 5" id="KW-0812">Transmembrane</keyword>
<feature type="transmembrane region" description="Helical" evidence="5">
    <location>
        <begin position="351"/>
        <end position="372"/>
    </location>
</feature>
<feature type="domain" description="Major facilitator superfamily (MFS) profile" evidence="6">
    <location>
        <begin position="29"/>
        <end position="401"/>
    </location>
</feature>
<dbReference type="PROSITE" id="PS50850">
    <property type="entry name" value="MFS"/>
    <property type="match status" value="1"/>
</dbReference>
<keyword evidence="4 5" id="KW-0472">Membrane</keyword>
<feature type="transmembrane region" description="Helical" evidence="5">
    <location>
        <begin position="158"/>
        <end position="179"/>
    </location>
</feature>
<dbReference type="SUPFAM" id="SSF103473">
    <property type="entry name" value="MFS general substrate transporter"/>
    <property type="match status" value="1"/>
</dbReference>
<comment type="caution">
    <text evidence="7">The sequence shown here is derived from an EMBL/GenBank/DDBJ whole genome shotgun (WGS) entry which is preliminary data.</text>
</comment>
<feature type="transmembrane region" description="Helical" evidence="5">
    <location>
        <begin position="29"/>
        <end position="48"/>
    </location>
</feature>
<dbReference type="CDD" id="cd17393">
    <property type="entry name" value="MFS_MosC_like"/>
    <property type="match status" value="1"/>
</dbReference>
<feature type="transmembrane region" description="Helical" evidence="5">
    <location>
        <begin position="185"/>
        <end position="204"/>
    </location>
</feature>
<dbReference type="InterPro" id="IPR020846">
    <property type="entry name" value="MFS_dom"/>
</dbReference>
<feature type="transmembrane region" description="Helical" evidence="5">
    <location>
        <begin position="225"/>
        <end position="245"/>
    </location>
</feature>
<dbReference type="InterPro" id="IPR011701">
    <property type="entry name" value="MFS"/>
</dbReference>
<dbReference type="Proteomes" id="UP000798602">
    <property type="component" value="Unassembled WGS sequence"/>
</dbReference>
<evidence type="ECO:0000256" key="2">
    <source>
        <dbReference type="ARBA" id="ARBA00022692"/>
    </source>
</evidence>
<evidence type="ECO:0000313" key="8">
    <source>
        <dbReference type="Proteomes" id="UP000798602"/>
    </source>
</evidence>
<dbReference type="InterPro" id="IPR051788">
    <property type="entry name" value="MFS_Transporter"/>
</dbReference>
<dbReference type="RefSeq" id="WP_166536889.1">
    <property type="nucleotide sequence ID" value="NZ_JAABLM010000007.1"/>
</dbReference>
<dbReference type="PANTHER" id="PTHR23514:SF13">
    <property type="entry name" value="INNER MEMBRANE PROTEIN YBJJ"/>
    <property type="match status" value="1"/>
</dbReference>
<evidence type="ECO:0000256" key="5">
    <source>
        <dbReference type="SAM" id="Phobius"/>
    </source>
</evidence>
<accession>A0ABW9ZB35</accession>
<evidence type="ECO:0000256" key="4">
    <source>
        <dbReference type="ARBA" id="ARBA00023136"/>
    </source>
</evidence>
<dbReference type="Pfam" id="PF07690">
    <property type="entry name" value="MFS_1"/>
    <property type="match status" value="1"/>
</dbReference>
<evidence type="ECO:0000256" key="1">
    <source>
        <dbReference type="ARBA" id="ARBA00004141"/>
    </source>
</evidence>
<keyword evidence="8" id="KW-1185">Reference proteome</keyword>
<organism evidence="7 8">
    <name type="scientific">Flavobacterium ichthyis</name>
    <dbReference type="NCBI Taxonomy" id="2698827"/>
    <lineage>
        <taxon>Bacteria</taxon>
        <taxon>Pseudomonadati</taxon>
        <taxon>Bacteroidota</taxon>
        <taxon>Flavobacteriia</taxon>
        <taxon>Flavobacteriales</taxon>
        <taxon>Flavobacteriaceae</taxon>
        <taxon>Flavobacterium</taxon>
    </lineage>
</organism>